<keyword evidence="3" id="KW-1185">Reference proteome</keyword>
<dbReference type="RefSeq" id="XP_066655703.1">
    <property type="nucleotide sequence ID" value="XM_066795816.1"/>
</dbReference>
<feature type="region of interest" description="Disordered" evidence="1">
    <location>
        <begin position="110"/>
        <end position="145"/>
    </location>
</feature>
<evidence type="ECO:0000313" key="2">
    <source>
        <dbReference type="EMBL" id="KAK7537552.1"/>
    </source>
</evidence>
<dbReference type="Proteomes" id="UP001360953">
    <property type="component" value="Unassembled WGS sequence"/>
</dbReference>
<sequence>MLGFSCHQSLRGAPVSSLVSRRDHFDSNLRPLSLRCSDQTPTGYAPRPKAYNLAHGPCRMSNAIRCSSQVPTTGPIVLIARPLKPLPRTLTIAVVPNFTTTTVQRCEFLHPVNPTTTPRPSARSYQPAPSRQLVPPTSRGTALSPSSPHLFLPGPSAAGDVYLVPGLFTTSGDGGWRANGTIPEEPGTMPRATGKLIVSILLPPNQLSGSGLPARLLQSLFVLDFSRAWWLRLRLCCGRLPAFREDIDVFLGCVEERMAHTIFQHSTT</sequence>
<organism evidence="2 3">
    <name type="scientific">Phyllosticta citribraziliensis</name>
    <dbReference type="NCBI Taxonomy" id="989973"/>
    <lineage>
        <taxon>Eukaryota</taxon>
        <taxon>Fungi</taxon>
        <taxon>Dikarya</taxon>
        <taxon>Ascomycota</taxon>
        <taxon>Pezizomycotina</taxon>
        <taxon>Dothideomycetes</taxon>
        <taxon>Dothideomycetes incertae sedis</taxon>
        <taxon>Botryosphaeriales</taxon>
        <taxon>Phyllostictaceae</taxon>
        <taxon>Phyllosticta</taxon>
    </lineage>
</organism>
<gene>
    <name evidence="2" type="ORF">J3D65DRAFT_387239</name>
</gene>
<accession>A0ABR1LQT7</accession>
<evidence type="ECO:0000313" key="3">
    <source>
        <dbReference type="Proteomes" id="UP001360953"/>
    </source>
</evidence>
<evidence type="ECO:0000256" key="1">
    <source>
        <dbReference type="SAM" id="MobiDB-lite"/>
    </source>
</evidence>
<feature type="compositionally biased region" description="Polar residues" evidence="1">
    <location>
        <begin position="113"/>
        <end position="129"/>
    </location>
</feature>
<name>A0ABR1LQT7_9PEZI</name>
<comment type="caution">
    <text evidence="2">The sequence shown here is derived from an EMBL/GenBank/DDBJ whole genome shotgun (WGS) entry which is preliminary data.</text>
</comment>
<protein>
    <submittedName>
        <fullName evidence="2">Uncharacterized protein</fullName>
    </submittedName>
</protein>
<dbReference type="GeneID" id="92028722"/>
<dbReference type="EMBL" id="JBBPEH010000006">
    <property type="protein sequence ID" value="KAK7537552.1"/>
    <property type="molecule type" value="Genomic_DNA"/>
</dbReference>
<reference evidence="2 3" key="1">
    <citation type="submission" date="2024-04" db="EMBL/GenBank/DDBJ databases">
        <title>Phyllosticta paracitricarpa is synonymous to the EU quarantine fungus P. citricarpa based on phylogenomic analyses.</title>
        <authorList>
            <consortium name="Lawrence Berkeley National Laboratory"/>
            <person name="Van ingen-buijs V.A."/>
            <person name="Van westerhoven A.C."/>
            <person name="Haridas S."/>
            <person name="Skiadas P."/>
            <person name="Martin F."/>
            <person name="Groenewald J.Z."/>
            <person name="Crous P.W."/>
            <person name="Seidl M.F."/>
        </authorList>
    </citation>
    <scope>NUCLEOTIDE SEQUENCE [LARGE SCALE GENOMIC DNA]</scope>
    <source>
        <strain evidence="2 3">CPC 17464</strain>
    </source>
</reference>
<proteinExistence type="predicted"/>